<keyword evidence="6" id="KW-0547">Nucleotide-binding</keyword>
<dbReference type="FunFam" id="1.20.1560.10:FF:000010">
    <property type="entry name" value="Multidrug resistance-associated ABC transporter"/>
    <property type="match status" value="1"/>
</dbReference>
<dbReference type="GO" id="GO:0005524">
    <property type="term" value="F:ATP binding"/>
    <property type="evidence" value="ECO:0007669"/>
    <property type="project" value="UniProtKB-KW"/>
</dbReference>
<keyword evidence="3" id="KW-0813">Transport</keyword>
<dbReference type="PANTHER" id="PTHR24223">
    <property type="entry name" value="ATP-BINDING CASSETTE SUB-FAMILY C"/>
    <property type="match status" value="1"/>
</dbReference>
<organism evidence="14 15">
    <name type="scientific">Sugiyamaella lignohabitans</name>
    <dbReference type="NCBI Taxonomy" id="796027"/>
    <lineage>
        <taxon>Eukaryota</taxon>
        <taxon>Fungi</taxon>
        <taxon>Dikarya</taxon>
        <taxon>Ascomycota</taxon>
        <taxon>Saccharomycotina</taxon>
        <taxon>Dipodascomycetes</taxon>
        <taxon>Dipodascales</taxon>
        <taxon>Trichomonascaceae</taxon>
        <taxon>Sugiyamaella</taxon>
    </lineage>
</organism>
<feature type="transmembrane region" description="Helical" evidence="11">
    <location>
        <begin position="955"/>
        <end position="975"/>
    </location>
</feature>
<dbReference type="CDD" id="cd18580">
    <property type="entry name" value="ABC_6TM_ABCC_D2"/>
    <property type="match status" value="1"/>
</dbReference>
<keyword evidence="10 11" id="KW-0472">Membrane</keyword>
<accession>A0A161HJQ9</accession>
<dbReference type="KEGG" id="slb:AWJ20_1275"/>
<feature type="domain" description="ABC transmembrane type-1" evidence="13">
    <location>
        <begin position="701"/>
        <end position="983"/>
    </location>
</feature>
<feature type="transmembrane region" description="Helical" evidence="11">
    <location>
        <begin position="105"/>
        <end position="126"/>
    </location>
</feature>
<dbReference type="GO" id="GO:0000329">
    <property type="term" value="C:fungal-type vacuole membrane"/>
    <property type="evidence" value="ECO:0007669"/>
    <property type="project" value="UniProtKB-ARBA"/>
</dbReference>
<dbReference type="OrthoDB" id="6500128at2759"/>
<dbReference type="InterPro" id="IPR017871">
    <property type="entry name" value="ABC_transporter-like_CS"/>
</dbReference>
<dbReference type="PANTHER" id="PTHR24223:SF443">
    <property type="entry name" value="MULTIDRUG-RESISTANCE LIKE PROTEIN 1, ISOFORM I"/>
    <property type="match status" value="1"/>
</dbReference>
<evidence type="ECO:0000259" key="13">
    <source>
        <dbReference type="PROSITE" id="PS50929"/>
    </source>
</evidence>
<dbReference type="Proteomes" id="UP000189580">
    <property type="component" value="Chromosome a"/>
</dbReference>
<evidence type="ECO:0000313" key="14">
    <source>
        <dbReference type="EMBL" id="ANB12997.1"/>
    </source>
</evidence>
<evidence type="ECO:0000256" key="11">
    <source>
        <dbReference type="SAM" id="Phobius"/>
    </source>
</evidence>
<dbReference type="InterPro" id="IPR003593">
    <property type="entry name" value="AAA+_ATPase"/>
</dbReference>
<dbReference type="SUPFAM" id="SSF52540">
    <property type="entry name" value="P-loop containing nucleoside triphosphate hydrolases"/>
    <property type="match status" value="2"/>
</dbReference>
<feature type="transmembrane region" description="Helical" evidence="11">
    <location>
        <begin position="826"/>
        <end position="854"/>
    </location>
</feature>
<protein>
    <submittedName>
        <fullName evidence="14">ATP-binding cassette glutathione S-conjugate transporter YCF1</fullName>
    </submittedName>
</protein>
<feature type="transmembrane region" description="Helical" evidence="11">
    <location>
        <begin position="291"/>
        <end position="315"/>
    </location>
</feature>
<dbReference type="CDD" id="cd03250">
    <property type="entry name" value="ABCC_MRP_domain1"/>
    <property type="match status" value="1"/>
</dbReference>
<keyword evidence="8" id="KW-1278">Translocase</keyword>
<evidence type="ECO:0000256" key="10">
    <source>
        <dbReference type="ARBA" id="ARBA00023136"/>
    </source>
</evidence>
<evidence type="ECO:0000256" key="8">
    <source>
        <dbReference type="ARBA" id="ARBA00022967"/>
    </source>
</evidence>
<dbReference type="Gene3D" id="3.40.50.300">
    <property type="entry name" value="P-loop containing nucleotide triphosphate hydrolases"/>
    <property type="match status" value="2"/>
</dbReference>
<dbReference type="PROSITE" id="PS50893">
    <property type="entry name" value="ABC_TRANSPORTER_2"/>
    <property type="match status" value="2"/>
</dbReference>
<dbReference type="Pfam" id="PF00664">
    <property type="entry name" value="ABC_membrane"/>
    <property type="match status" value="2"/>
</dbReference>
<keyword evidence="15" id="KW-1185">Reference proteome</keyword>
<dbReference type="CDD" id="cd03244">
    <property type="entry name" value="ABCC_MRP_domain2"/>
    <property type="match status" value="1"/>
</dbReference>
<evidence type="ECO:0000256" key="2">
    <source>
        <dbReference type="ARBA" id="ARBA00009726"/>
    </source>
</evidence>
<evidence type="ECO:0000256" key="9">
    <source>
        <dbReference type="ARBA" id="ARBA00022989"/>
    </source>
</evidence>
<evidence type="ECO:0000313" key="15">
    <source>
        <dbReference type="Proteomes" id="UP000189580"/>
    </source>
</evidence>
<feature type="transmembrane region" description="Helical" evidence="11">
    <location>
        <begin position="327"/>
        <end position="350"/>
    </location>
</feature>
<dbReference type="PROSITE" id="PS00211">
    <property type="entry name" value="ABC_TRANSPORTER_1"/>
    <property type="match status" value="1"/>
</dbReference>
<keyword evidence="5" id="KW-0677">Repeat</keyword>
<dbReference type="SUPFAM" id="SSF90123">
    <property type="entry name" value="ABC transporter transmembrane region"/>
    <property type="match status" value="2"/>
</dbReference>
<evidence type="ECO:0000256" key="7">
    <source>
        <dbReference type="ARBA" id="ARBA00022840"/>
    </source>
</evidence>
<keyword evidence="4 11" id="KW-0812">Transmembrane</keyword>
<dbReference type="InterPro" id="IPR003439">
    <property type="entry name" value="ABC_transporter-like_ATP-bd"/>
</dbReference>
<proteinExistence type="inferred from homology"/>
<dbReference type="GO" id="GO:0140359">
    <property type="term" value="F:ABC-type transporter activity"/>
    <property type="evidence" value="ECO:0007669"/>
    <property type="project" value="InterPro"/>
</dbReference>
<feature type="transmembrane region" description="Helical" evidence="11">
    <location>
        <begin position="928"/>
        <end position="948"/>
    </location>
</feature>
<dbReference type="CDD" id="cd18579">
    <property type="entry name" value="ABC_6TM_ABCC_D1"/>
    <property type="match status" value="1"/>
</dbReference>
<feature type="transmembrane region" description="Helical" evidence="11">
    <location>
        <begin position="741"/>
        <end position="767"/>
    </location>
</feature>
<feature type="domain" description="ABC transporter" evidence="12">
    <location>
        <begin position="1020"/>
        <end position="1254"/>
    </location>
</feature>
<evidence type="ECO:0000256" key="1">
    <source>
        <dbReference type="ARBA" id="ARBA00004128"/>
    </source>
</evidence>
<feature type="transmembrane region" description="Helical" evidence="11">
    <location>
        <begin position="697"/>
        <end position="721"/>
    </location>
</feature>
<feature type="transmembrane region" description="Helical" evidence="11">
    <location>
        <begin position="179"/>
        <end position="201"/>
    </location>
</feature>
<evidence type="ECO:0000256" key="6">
    <source>
        <dbReference type="ARBA" id="ARBA00022741"/>
    </source>
</evidence>
<keyword evidence="7 14" id="KW-0067">ATP-binding</keyword>
<dbReference type="FunFam" id="3.40.50.300:FF:000450">
    <property type="entry name" value="ABC transporter C family member 2"/>
    <property type="match status" value="1"/>
</dbReference>
<dbReference type="GO" id="GO:0016887">
    <property type="term" value="F:ATP hydrolysis activity"/>
    <property type="evidence" value="ECO:0007669"/>
    <property type="project" value="InterPro"/>
</dbReference>
<gene>
    <name evidence="14" type="primary">YCF1</name>
    <name evidence="14" type="ORF">AWJ20_1275</name>
</gene>
<evidence type="ECO:0000256" key="3">
    <source>
        <dbReference type="ARBA" id="ARBA00022448"/>
    </source>
</evidence>
<dbReference type="EMBL" id="CP014501">
    <property type="protein sequence ID" value="ANB12997.1"/>
    <property type="molecule type" value="Genomic_DNA"/>
</dbReference>
<dbReference type="InterPro" id="IPR011527">
    <property type="entry name" value="ABC1_TM_dom"/>
</dbReference>
<dbReference type="InterPro" id="IPR050173">
    <property type="entry name" value="ABC_transporter_C-like"/>
</dbReference>
<evidence type="ECO:0000256" key="4">
    <source>
        <dbReference type="ARBA" id="ARBA00022692"/>
    </source>
</evidence>
<keyword evidence="9 11" id="KW-1133">Transmembrane helix</keyword>
<dbReference type="RefSeq" id="XP_018735474.1">
    <property type="nucleotide sequence ID" value="XM_018878140.1"/>
</dbReference>
<dbReference type="GO" id="GO:0042908">
    <property type="term" value="P:xenobiotic transport"/>
    <property type="evidence" value="ECO:0007669"/>
    <property type="project" value="UniProtKB-ARBA"/>
</dbReference>
<evidence type="ECO:0000259" key="12">
    <source>
        <dbReference type="PROSITE" id="PS50893"/>
    </source>
</evidence>
<dbReference type="Pfam" id="PF00005">
    <property type="entry name" value="ABC_tran"/>
    <property type="match status" value="2"/>
</dbReference>
<dbReference type="InterPro" id="IPR036640">
    <property type="entry name" value="ABC1_TM_sf"/>
</dbReference>
<feature type="transmembrane region" description="Helical" evidence="11">
    <location>
        <begin position="64"/>
        <end position="85"/>
    </location>
</feature>
<dbReference type="PROSITE" id="PS50929">
    <property type="entry name" value="ABC_TM1F"/>
    <property type="match status" value="2"/>
</dbReference>
<evidence type="ECO:0000256" key="5">
    <source>
        <dbReference type="ARBA" id="ARBA00022737"/>
    </source>
</evidence>
<sequence length="1269" mass="141480">MTWLHPLLSKASKDNITERDLPKLDSDFKSAVMSEKLTYYWDRSSRKDAFGLMFAMIKSVKWELIIMIVAELCHNLLGYGQAFVLNRLIRFVAVYGSEDAEPVAVGVYISFLILFVNTASTLLMNVSHMTMVRLMMSVSGCVYGTILRKALKLSPKSRETKTSAQIMNIMTVDIGEIQFCFQIMTTIITAPVQVIICFYSLYSFLGFSFVGGLGVMAIAIPVNAFLSTFLNKYYKAMFEAKDERTKVTSNIFSTAKSLKLYAWENPFLERLSKVRNGKEVGLIRKSKVFNAAFNAIWELVPYLISSAIFTCFLVFQDQPLTAEIVFPSLILFNLLNEPMAIVPLAVATIIQTRVSFERIAGVLAADEYQTEKIHRDLDADVKFDEPAVILENAVVAWNESEDGVVALDDINFTARKGELSCIVGKVGAGKSALLKTICGELYVKEGSVTVKGDIAYVPQEPWLLNQTLKDNILFKNRFDPEFYQKTLEACDLINDIKNLPDGDETEIGEKGVSLSGGQKARVSLARAVYGRSDIYIMDDILSAVDEHVGRHLIDNVLGVNGLLTSKTLILATNNIKVLAEADKITMLEGKKIVESGNLAQVFETKGAIYKLIEEFGSQQEEQDVDVDELQKEVLNDEIQHREHGPQDLLRRASMETLASISDEATKEIKRTAKVEEKLETGKVKTAVYKRYFEAGGYWWSIIAITFLVLTAALETFGSIWLKQWSEKNISGVSGEAIYYLSVYMILGATYTIFNVIGIYLVMCVVGIKAACSIHDKMAKKVLSSPMSFFETTPLGQILNRFTSDVSELDDMISWTLLSFCSMIARLAFAMLIIFFSTPFVLVAAAPLTLLYLYYQRIYLATSRQMKRFSSSARSPMMSQFEESLKGINVIRAYGKDSRFVAENDLRCDLYLQAIYNSQSVDRWLSLRLNFLATLIGFLAALSGVYMTTKGRMTEGLIGLVMSNALSVTTFLSGIVKQTVQIERRGVALERVFQYIDLPSEGPEIIEGKRPAAHWPSEGGIHIRNYSARYRENLDLVLKNINLEIKPREKIGVVGRTGAGKSTLTLSLFRIIEPADGGVIIDGVDTNEIGLLDLRRNLSIIPQDAQIFSGTIRDNLDPFDEHDDTELWRVLELCHLKDHVNSMGNGLESELSDGGDNLSRGQAQLICLGRALLHNSNVLVLDEATASVDVETDSIIQETIRSEFKHKTIITIAHRLNTVMDSDRIAVLDSGEVAEFDTPKALLQDKNSLFYALCEKGGFITEDAKSSSSA</sequence>
<feature type="domain" description="ABC transporter" evidence="12">
    <location>
        <begin position="388"/>
        <end position="614"/>
    </location>
</feature>
<dbReference type="InterPro" id="IPR027417">
    <property type="entry name" value="P-loop_NTPase"/>
</dbReference>
<dbReference type="SMART" id="SM00382">
    <property type="entry name" value="AAA"/>
    <property type="match status" value="2"/>
</dbReference>
<comment type="similarity">
    <text evidence="2">Belongs to the ABC transporter superfamily. ABCC family. Conjugate transporter (TC 3.A.1.208) subfamily.</text>
</comment>
<dbReference type="InterPro" id="IPR044746">
    <property type="entry name" value="ABCC_6TM_D1"/>
</dbReference>
<dbReference type="InterPro" id="IPR044726">
    <property type="entry name" value="ABCC_6TM_D2"/>
</dbReference>
<reference evidence="14 15" key="1">
    <citation type="submission" date="2016-02" db="EMBL/GenBank/DDBJ databases">
        <title>Complete genome sequence and transcriptome regulation of the pentose utilising yeast Sugiyamaella lignohabitans.</title>
        <authorList>
            <person name="Bellasio M."/>
            <person name="Peymann A."/>
            <person name="Valli M."/>
            <person name="Sipitzky M."/>
            <person name="Graf A."/>
            <person name="Sauer M."/>
            <person name="Marx H."/>
            <person name="Mattanovich D."/>
        </authorList>
    </citation>
    <scope>NUCLEOTIDE SEQUENCE [LARGE SCALE GENOMIC DNA]</scope>
    <source>
        <strain evidence="14 15">CBS 10342</strain>
    </source>
</reference>
<dbReference type="Gene3D" id="1.20.1560.10">
    <property type="entry name" value="ABC transporter type 1, transmembrane domain"/>
    <property type="match status" value="2"/>
</dbReference>
<dbReference type="FunFam" id="3.40.50.300:FF:000565">
    <property type="entry name" value="ABC bile acid transporter"/>
    <property type="match status" value="1"/>
</dbReference>
<feature type="transmembrane region" description="Helical" evidence="11">
    <location>
        <begin position="207"/>
        <end position="230"/>
    </location>
</feature>
<comment type="subcellular location">
    <subcellularLocation>
        <location evidence="1">Vacuole membrane</location>
        <topology evidence="1">Multi-pass membrane protein</topology>
    </subcellularLocation>
</comment>
<dbReference type="AlphaFoldDB" id="A0A161HJQ9"/>
<name>A0A161HJQ9_9ASCO</name>
<feature type="domain" description="ABC transmembrane type-1" evidence="13">
    <location>
        <begin position="65"/>
        <end position="351"/>
    </location>
</feature>
<dbReference type="GeneID" id="30033059"/>